<protein>
    <submittedName>
        <fullName evidence="3">Uncharacterized protein LOC105133720</fullName>
    </submittedName>
</protein>
<sequence length="280" mass="30999">MKIKNKGKVYPSPSSSSSSSSSVGDNGDRDVLSVLKLFPAAILALASVLSLEDREVLAYMITRSLKTTTTNNPSPSHQDSKKKSLKKPQNNNNSQRSNHRAPIFDCDCFDCYISYWFRWDSSPNRELIHQVIEAFEEHLTSGEMSRKHTRGKRRDRAGRRVGEKSVLDVPGQPEMLPVPETSNTTSHESSSSCSVADVVNVNVGCPDNGLSPEKVAEREEMEECVKLYDEVPEEVVVAETAAAAHRVGVCSHHKGLARKVLPDVLGLLNSRLWNLWSPNV</sequence>
<dbReference type="RefSeq" id="XP_011036110.1">
    <property type="nucleotide sequence ID" value="XM_011037808.1"/>
</dbReference>
<name>A0AAJ6UW95_POPEU</name>
<keyword evidence="2" id="KW-1185">Reference proteome</keyword>
<feature type="region of interest" description="Disordered" evidence="1">
    <location>
        <begin position="1"/>
        <end position="25"/>
    </location>
</feature>
<feature type="region of interest" description="Disordered" evidence="1">
    <location>
        <begin position="140"/>
        <end position="191"/>
    </location>
</feature>
<dbReference type="PANTHER" id="PTHR31903">
    <property type="entry name" value="F12F1.11-RELATED"/>
    <property type="match status" value="1"/>
</dbReference>
<proteinExistence type="predicted"/>
<accession>A0AAJ6UW95</accession>
<evidence type="ECO:0000256" key="1">
    <source>
        <dbReference type="SAM" id="MobiDB-lite"/>
    </source>
</evidence>
<dbReference type="AlphaFoldDB" id="A0AAJ6UW95"/>
<evidence type="ECO:0000313" key="3">
    <source>
        <dbReference type="RefSeq" id="XP_011036110.1"/>
    </source>
</evidence>
<feature type="compositionally biased region" description="Low complexity" evidence="1">
    <location>
        <begin position="11"/>
        <end position="22"/>
    </location>
</feature>
<dbReference type="KEGG" id="peu:105133720"/>
<feature type="compositionally biased region" description="Polar residues" evidence="1">
    <location>
        <begin position="67"/>
        <end position="77"/>
    </location>
</feature>
<dbReference type="Proteomes" id="UP000694918">
    <property type="component" value="Unplaced"/>
</dbReference>
<dbReference type="GeneID" id="105133720"/>
<reference evidence="3" key="1">
    <citation type="submission" date="2025-08" db="UniProtKB">
        <authorList>
            <consortium name="RefSeq"/>
        </authorList>
    </citation>
    <scope>IDENTIFICATION</scope>
</reference>
<organism evidence="2 3">
    <name type="scientific">Populus euphratica</name>
    <name type="common">Euphrates poplar</name>
    <dbReference type="NCBI Taxonomy" id="75702"/>
    <lineage>
        <taxon>Eukaryota</taxon>
        <taxon>Viridiplantae</taxon>
        <taxon>Streptophyta</taxon>
        <taxon>Embryophyta</taxon>
        <taxon>Tracheophyta</taxon>
        <taxon>Spermatophyta</taxon>
        <taxon>Magnoliopsida</taxon>
        <taxon>eudicotyledons</taxon>
        <taxon>Gunneridae</taxon>
        <taxon>Pentapetalae</taxon>
        <taxon>rosids</taxon>
        <taxon>fabids</taxon>
        <taxon>Malpighiales</taxon>
        <taxon>Salicaceae</taxon>
        <taxon>Saliceae</taxon>
        <taxon>Populus</taxon>
    </lineage>
</organism>
<feature type="region of interest" description="Disordered" evidence="1">
    <location>
        <begin position="67"/>
        <end position="98"/>
    </location>
</feature>
<gene>
    <name evidence="3" type="primary">LOC105133720</name>
</gene>
<dbReference type="PANTHER" id="PTHR31903:SF4">
    <property type="entry name" value="OS11G0490300 PROTEIN"/>
    <property type="match status" value="1"/>
</dbReference>
<evidence type="ECO:0000313" key="2">
    <source>
        <dbReference type="Proteomes" id="UP000694918"/>
    </source>
</evidence>
<feature type="compositionally biased region" description="Basic residues" evidence="1">
    <location>
        <begin position="147"/>
        <end position="157"/>
    </location>
</feature>
<feature type="compositionally biased region" description="Low complexity" evidence="1">
    <location>
        <begin position="181"/>
        <end position="191"/>
    </location>
</feature>